<reference evidence="4 5" key="1">
    <citation type="submission" date="2020-08" db="EMBL/GenBank/DDBJ databases">
        <title>Genomic Encyclopedia of Type Strains, Phase IV (KMG-V): Genome sequencing to study the core and pangenomes of soil and plant-associated prokaryotes.</title>
        <authorList>
            <person name="Whitman W."/>
        </authorList>
    </citation>
    <scope>NUCLEOTIDE SEQUENCE [LARGE SCALE GENOMIC DNA]</scope>
    <source>
        <strain evidence="4 5">M8US30</strain>
    </source>
</reference>
<accession>A0A7W8N629</accession>
<evidence type="ECO:0000313" key="4">
    <source>
        <dbReference type="EMBL" id="MBB5344615.1"/>
    </source>
</evidence>
<keyword evidence="4" id="KW-0121">Carboxypeptidase</keyword>
<dbReference type="InterPro" id="IPR000667">
    <property type="entry name" value="Peptidase_S13"/>
</dbReference>
<keyword evidence="4" id="KW-0645">Protease</keyword>
<evidence type="ECO:0000256" key="2">
    <source>
        <dbReference type="ARBA" id="ARBA00022801"/>
    </source>
</evidence>
<feature type="chain" id="PRO_5031105224" evidence="3">
    <location>
        <begin position="25"/>
        <end position="558"/>
    </location>
</feature>
<dbReference type="InterPro" id="IPR012338">
    <property type="entry name" value="Beta-lactam/transpept-like"/>
</dbReference>
<evidence type="ECO:0000313" key="5">
    <source>
        <dbReference type="Proteomes" id="UP000569092"/>
    </source>
</evidence>
<dbReference type="GO" id="GO:0009002">
    <property type="term" value="F:serine-type D-Ala-D-Ala carboxypeptidase activity"/>
    <property type="evidence" value="ECO:0007669"/>
    <property type="project" value="UniProtKB-EC"/>
</dbReference>
<feature type="signal peptide" evidence="3">
    <location>
        <begin position="1"/>
        <end position="24"/>
    </location>
</feature>
<dbReference type="Pfam" id="PF02113">
    <property type="entry name" value="Peptidase_S13"/>
    <property type="match status" value="2"/>
</dbReference>
<dbReference type="SUPFAM" id="SSF56601">
    <property type="entry name" value="beta-lactamase/transpeptidase-like"/>
    <property type="match status" value="1"/>
</dbReference>
<protein>
    <submittedName>
        <fullName evidence="4">D-alanyl-D-alanine carboxypeptidase/D-alanyl-D-alanine-endopeptidase (Penicillin-binding protein 4)</fullName>
        <ecNumber evidence="4">3.4.16.4</ecNumber>
        <ecNumber evidence="4">3.4.21.-</ecNumber>
    </submittedName>
</protein>
<dbReference type="EC" id="3.4.16.4" evidence="4"/>
<comment type="caution">
    <text evidence="4">The sequence shown here is derived from an EMBL/GenBank/DDBJ whole genome shotgun (WGS) entry which is preliminary data.</text>
</comment>
<dbReference type="PANTHER" id="PTHR30023:SF0">
    <property type="entry name" value="PENICILLIN-SENSITIVE CARBOXYPEPTIDASE A"/>
    <property type="match status" value="1"/>
</dbReference>
<sequence length="558" mass="58711">MVRLSGCGAAWLLGIAVCAQPLWAQTQDVGCDGAIVAKAGRSGPCTPLGQTIAVLLEETAVARDHWGIAVVAMDGAPIYSLNEGQLFQPASNAKLFTTAAAMALLGAKATYQTKVLARGVFEDGGKLTGYLVLVGNGDANLSGRVLPYVAPLPGQKPDAAESGPAPLRYLEEMADQIAATGLKSVRGDVIGDDTIFPWEPYAQNWAIDDAVWGYGAPVSALSINDNQIKVTVTPGDAVGAPASVVIDPAMPYYKLDVAVTTGAAKSGNTVQMERAPGSRVLRIYGAIGLHGQPDMEEIAIQDPAAYAAMALKGMLEARGIHVTGEARARHRVLLDTESFSRESGAIVDVATKEVTPQQRIEPPDDAAFDIAVTGEERTLVSHASAALSEDVVVTNKESQNLHAELMLRQLGLARGRDGTIAQGARVLRQFLVNAGVDKDDFVFFDGSGLSGHDLVTPRATVRLLQYATGQTWFVDWKSSLPGGGVDGSLEGRFTKAPLKGKVFAKTGTLGEARALSGYVECASGRTVIFSIMVGNHLPQVHADREVMDKIVEAIAAAN</sequence>
<dbReference type="Gene3D" id="3.40.710.10">
    <property type="entry name" value="DD-peptidase/beta-lactamase superfamily"/>
    <property type="match status" value="1"/>
</dbReference>
<dbReference type="EMBL" id="JACHDZ010000004">
    <property type="protein sequence ID" value="MBB5344615.1"/>
    <property type="molecule type" value="Genomic_DNA"/>
</dbReference>
<dbReference type="Gene3D" id="3.50.80.20">
    <property type="entry name" value="D-Ala-D-Ala carboxypeptidase C, peptidase S13"/>
    <property type="match status" value="1"/>
</dbReference>
<organism evidence="4 5">
    <name type="scientific">Tunturiibacter lichenicola</name>
    <dbReference type="NCBI Taxonomy" id="2051959"/>
    <lineage>
        <taxon>Bacteria</taxon>
        <taxon>Pseudomonadati</taxon>
        <taxon>Acidobacteriota</taxon>
        <taxon>Terriglobia</taxon>
        <taxon>Terriglobales</taxon>
        <taxon>Acidobacteriaceae</taxon>
        <taxon>Tunturiibacter</taxon>
    </lineage>
</organism>
<dbReference type="EC" id="3.4.21.-" evidence="4"/>
<evidence type="ECO:0000256" key="3">
    <source>
        <dbReference type="SAM" id="SignalP"/>
    </source>
</evidence>
<dbReference type="AlphaFoldDB" id="A0A7W8N629"/>
<keyword evidence="3" id="KW-0732">Signal</keyword>
<dbReference type="NCBIfam" id="TIGR00666">
    <property type="entry name" value="PBP4"/>
    <property type="match status" value="2"/>
</dbReference>
<dbReference type="GO" id="GO:0006508">
    <property type="term" value="P:proteolysis"/>
    <property type="evidence" value="ECO:0007669"/>
    <property type="project" value="InterPro"/>
</dbReference>
<dbReference type="GO" id="GO:0000270">
    <property type="term" value="P:peptidoglycan metabolic process"/>
    <property type="evidence" value="ECO:0007669"/>
    <property type="project" value="TreeGrafter"/>
</dbReference>
<proteinExistence type="inferred from homology"/>
<name>A0A7W8N629_9BACT</name>
<keyword evidence="2 4" id="KW-0378">Hydrolase</keyword>
<dbReference type="PANTHER" id="PTHR30023">
    <property type="entry name" value="D-ALANYL-D-ALANINE CARBOXYPEPTIDASE"/>
    <property type="match status" value="1"/>
</dbReference>
<comment type="similarity">
    <text evidence="1">Belongs to the peptidase S13 family.</text>
</comment>
<evidence type="ECO:0000256" key="1">
    <source>
        <dbReference type="ARBA" id="ARBA00006096"/>
    </source>
</evidence>
<dbReference type="Proteomes" id="UP000569092">
    <property type="component" value="Unassembled WGS sequence"/>
</dbReference>
<gene>
    <name evidence="4" type="ORF">HDF10_002601</name>
</gene>